<dbReference type="OrthoDB" id="9815641at2"/>
<evidence type="ECO:0000256" key="4">
    <source>
        <dbReference type="ARBA" id="ARBA00022552"/>
    </source>
</evidence>
<protein>
    <recommendedName>
        <fullName evidence="10">Ribosomal RNA small subunit methyltransferase E</fullName>
        <ecNumber evidence="10">2.1.1.193</ecNumber>
    </recommendedName>
</protein>
<dbReference type="Gene3D" id="3.40.1280.10">
    <property type="match status" value="1"/>
</dbReference>
<dbReference type="PANTHER" id="PTHR30027:SF3">
    <property type="entry name" value="16S RRNA (URACIL(1498)-N(3))-METHYLTRANSFERASE"/>
    <property type="match status" value="1"/>
</dbReference>
<comment type="similarity">
    <text evidence="2 10">Belongs to the RNA methyltransferase RsmE family.</text>
</comment>
<dbReference type="Proteomes" id="UP000008634">
    <property type="component" value="Chromosome"/>
</dbReference>
<evidence type="ECO:0000256" key="2">
    <source>
        <dbReference type="ARBA" id="ARBA00005528"/>
    </source>
</evidence>
<dbReference type="GO" id="GO:0070042">
    <property type="term" value="F:rRNA (uridine-N3-)-methyltransferase activity"/>
    <property type="evidence" value="ECO:0007669"/>
    <property type="project" value="TreeGrafter"/>
</dbReference>
<accession>E6X433</accession>
<dbReference type="InterPro" id="IPR046887">
    <property type="entry name" value="RsmE_PUA-like"/>
</dbReference>
<comment type="subcellular location">
    <subcellularLocation>
        <location evidence="1 10">Cytoplasm</location>
    </subcellularLocation>
</comment>
<gene>
    <name evidence="13" type="ordered locus">Celal_3101</name>
</gene>
<evidence type="ECO:0000256" key="6">
    <source>
        <dbReference type="ARBA" id="ARBA00022679"/>
    </source>
</evidence>
<dbReference type="Gene3D" id="2.40.240.20">
    <property type="entry name" value="Hypothetical PUA domain-like, domain 1"/>
    <property type="match status" value="1"/>
</dbReference>
<dbReference type="SUPFAM" id="SSF75217">
    <property type="entry name" value="alpha/beta knot"/>
    <property type="match status" value="1"/>
</dbReference>
<evidence type="ECO:0000313" key="13">
    <source>
        <dbReference type="EMBL" id="ADV50375.1"/>
    </source>
</evidence>
<dbReference type="InterPro" id="IPR029026">
    <property type="entry name" value="tRNA_m1G_MTases_N"/>
</dbReference>
<comment type="function">
    <text evidence="8 10">Specifically methylates the N3 position of the uracil ring of uridine 1498 (m3U1498) in 16S rRNA. Acts on the fully assembled 30S ribosomal subunit.</text>
</comment>
<evidence type="ECO:0000256" key="5">
    <source>
        <dbReference type="ARBA" id="ARBA00022603"/>
    </source>
</evidence>
<dbReference type="GO" id="GO:0070475">
    <property type="term" value="P:rRNA base methylation"/>
    <property type="evidence" value="ECO:0007669"/>
    <property type="project" value="TreeGrafter"/>
</dbReference>
<comment type="catalytic activity">
    <reaction evidence="9 10">
        <text>uridine(1498) in 16S rRNA + S-adenosyl-L-methionine = N(3)-methyluridine(1498) in 16S rRNA + S-adenosyl-L-homocysteine + H(+)</text>
        <dbReference type="Rhea" id="RHEA:42920"/>
        <dbReference type="Rhea" id="RHEA-COMP:10283"/>
        <dbReference type="Rhea" id="RHEA-COMP:10284"/>
        <dbReference type="ChEBI" id="CHEBI:15378"/>
        <dbReference type="ChEBI" id="CHEBI:57856"/>
        <dbReference type="ChEBI" id="CHEBI:59789"/>
        <dbReference type="ChEBI" id="CHEBI:65315"/>
        <dbReference type="ChEBI" id="CHEBI:74502"/>
        <dbReference type="EC" id="2.1.1.193"/>
    </reaction>
</comment>
<evidence type="ECO:0000256" key="10">
    <source>
        <dbReference type="PIRNR" id="PIRNR015601"/>
    </source>
</evidence>
<dbReference type="InterPro" id="IPR006700">
    <property type="entry name" value="RsmE"/>
</dbReference>
<evidence type="ECO:0000259" key="12">
    <source>
        <dbReference type="Pfam" id="PF20260"/>
    </source>
</evidence>
<dbReference type="NCBIfam" id="NF008702">
    <property type="entry name" value="PRK11713.6-1"/>
    <property type="match status" value="1"/>
</dbReference>
<keyword evidence="6 10" id="KW-0808">Transferase</keyword>
<sequence length="238" mass="27372">MQLFYNPDINQDTPEFIFPTEESKHIVKVLRKKEGDILHLTNGKGYLFEAEILRADLRKCAVKIIKETYHKKNSPALHLVVAPTKMNDRYEWFLEKATEIGVTEITPIICDNSERKVLKLDRMEKVLQAAMKQSLQFHKPILNEPISAKTFIEQNNPTHQEEQQFFIAHCEETEKIDLKERLIPSHNALILIGPEGDFSTSEIEIALRLGYKPVSLGENRLRTETAAIFACATMKLIN</sequence>
<dbReference type="PIRSF" id="PIRSF015601">
    <property type="entry name" value="MTase_slr0722"/>
    <property type="match status" value="1"/>
</dbReference>
<evidence type="ECO:0000256" key="8">
    <source>
        <dbReference type="ARBA" id="ARBA00025699"/>
    </source>
</evidence>
<dbReference type="GO" id="GO:0005737">
    <property type="term" value="C:cytoplasm"/>
    <property type="evidence" value="ECO:0007669"/>
    <property type="project" value="UniProtKB-SubCell"/>
</dbReference>
<dbReference type="PANTHER" id="PTHR30027">
    <property type="entry name" value="RIBOSOMAL RNA SMALL SUBUNIT METHYLTRANSFERASE E"/>
    <property type="match status" value="1"/>
</dbReference>
<dbReference type="KEGG" id="cao:Celal_3101"/>
<dbReference type="InterPro" id="IPR046886">
    <property type="entry name" value="RsmE_MTase_dom"/>
</dbReference>
<dbReference type="HOGENOM" id="CLU_067442_4_1_10"/>
<dbReference type="STRING" id="688270.Celal_3101"/>
<dbReference type="AlphaFoldDB" id="E6X433"/>
<proteinExistence type="inferred from homology"/>
<evidence type="ECO:0000256" key="1">
    <source>
        <dbReference type="ARBA" id="ARBA00004496"/>
    </source>
</evidence>
<dbReference type="InterPro" id="IPR015947">
    <property type="entry name" value="PUA-like_sf"/>
</dbReference>
<dbReference type="InterPro" id="IPR029028">
    <property type="entry name" value="Alpha/beta_knot_MTases"/>
</dbReference>
<reference evidence="13 14" key="1">
    <citation type="journal article" date="2010" name="Stand. Genomic Sci.">
        <title>Complete genome sequence of Cellulophaga algicola type strain (IC166).</title>
        <authorList>
            <person name="Abt B."/>
            <person name="Lu M."/>
            <person name="Misra M."/>
            <person name="Han C."/>
            <person name="Nolan M."/>
            <person name="Lucas S."/>
            <person name="Hammon N."/>
            <person name="Deshpande S."/>
            <person name="Cheng J.F."/>
            <person name="Tapia R."/>
            <person name="Goodwin L."/>
            <person name="Pitluck S."/>
            <person name="Liolios K."/>
            <person name="Pagani I."/>
            <person name="Ivanova N."/>
            <person name="Mavromatis K."/>
            <person name="Ovchinikova G."/>
            <person name="Pati A."/>
            <person name="Chen A."/>
            <person name="Palaniappan K."/>
            <person name="Land M."/>
            <person name="Hauser L."/>
            <person name="Chang Y.J."/>
            <person name="Jeffries C.D."/>
            <person name="Detter J.C."/>
            <person name="Brambilla E."/>
            <person name="Rohde M."/>
            <person name="Tindall B.J."/>
            <person name="Goker M."/>
            <person name="Woyke T."/>
            <person name="Bristow J."/>
            <person name="Eisen J.A."/>
            <person name="Markowitz V."/>
            <person name="Hugenholtz P."/>
            <person name="Kyrpides N.C."/>
            <person name="Klenk H.P."/>
            <person name="Lapidus A."/>
        </authorList>
    </citation>
    <scope>NUCLEOTIDE SEQUENCE [LARGE SCALE GENOMIC DNA]</scope>
    <source>
        <strain evidence="14">DSM 14237 / IC166 / ACAM 630</strain>
    </source>
</reference>
<feature type="domain" description="Ribosomal RNA small subunit methyltransferase E PUA-like" evidence="12">
    <location>
        <begin position="19"/>
        <end position="65"/>
    </location>
</feature>
<keyword evidence="4 10" id="KW-0698">rRNA processing</keyword>
<dbReference type="SUPFAM" id="SSF88697">
    <property type="entry name" value="PUA domain-like"/>
    <property type="match status" value="1"/>
</dbReference>
<dbReference type="CDD" id="cd18084">
    <property type="entry name" value="RsmE-like"/>
    <property type="match status" value="1"/>
</dbReference>
<keyword evidence="5 10" id="KW-0489">Methyltransferase</keyword>
<name>E6X433_CELAD</name>
<evidence type="ECO:0000256" key="7">
    <source>
        <dbReference type="ARBA" id="ARBA00022691"/>
    </source>
</evidence>
<dbReference type="eggNOG" id="COG1385">
    <property type="taxonomic scope" value="Bacteria"/>
</dbReference>
<organism evidence="13 14">
    <name type="scientific">Cellulophaga algicola (strain DSM 14237 / IC166 / ACAM 630)</name>
    <dbReference type="NCBI Taxonomy" id="688270"/>
    <lineage>
        <taxon>Bacteria</taxon>
        <taxon>Pseudomonadati</taxon>
        <taxon>Bacteroidota</taxon>
        <taxon>Flavobacteriia</taxon>
        <taxon>Flavobacteriales</taxon>
        <taxon>Flavobacteriaceae</taxon>
        <taxon>Cellulophaga</taxon>
    </lineage>
</organism>
<dbReference type="Pfam" id="PF04452">
    <property type="entry name" value="Methyltrans_RNA"/>
    <property type="match status" value="1"/>
</dbReference>
<evidence type="ECO:0000259" key="11">
    <source>
        <dbReference type="Pfam" id="PF04452"/>
    </source>
</evidence>
<dbReference type="EMBL" id="CP002453">
    <property type="protein sequence ID" value="ADV50375.1"/>
    <property type="molecule type" value="Genomic_DNA"/>
</dbReference>
<keyword evidence="14" id="KW-1185">Reference proteome</keyword>
<keyword evidence="3 10" id="KW-0963">Cytoplasm</keyword>
<dbReference type="EC" id="2.1.1.193" evidence="10"/>
<evidence type="ECO:0000313" key="14">
    <source>
        <dbReference type="Proteomes" id="UP000008634"/>
    </source>
</evidence>
<dbReference type="RefSeq" id="WP_013551838.1">
    <property type="nucleotide sequence ID" value="NC_014934.1"/>
</dbReference>
<evidence type="ECO:0000256" key="9">
    <source>
        <dbReference type="ARBA" id="ARBA00047944"/>
    </source>
</evidence>
<keyword evidence="7 10" id="KW-0949">S-adenosyl-L-methionine</keyword>
<feature type="domain" description="Ribosomal RNA small subunit methyltransferase E methyltransferase" evidence="11">
    <location>
        <begin position="74"/>
        <end position="234"/>
    </location>
</feature>
<evidence type="ECO:0000256" key="3">
    <source>
        <dbReference type="ARBA" id="ARBA00022490"/>
    </source>
</evidence>
<dbReference type="NCBIfam" id="TIGR00046">
    <property type="entry name" value="RsmE family RNA methyltransferase"/>
    <property type="match status" value="1"/>
</dbReference>
<dbReference type="Pfam" id="PF20260">
    <property type="entry name" value="PUA_4"/>
    <property type="match status" value="1"/>
</dbReference>